<dbReference type="Pfam" id="PF05580">
    <property type="entry name" value="Peptidase_S55"/>
    <property type="match status" value="1"/>
</dbReference>
<dbReference type="EMBL" id="JAHBAY010000008">
    <property type="protein sequence ID" value="MBT0771162.1"/>
    <property type="molecule type" value="Genomic_DNA"/>
</dbReference>
<evidence type="ECO:0000313" key="3">
    <source>
        <dbReference type="EMBL" id="MBT0771162.1"/>
    </source>
</evidence>
<comment type="caution">
    <text evidence="3">The sequence shown here is derived from an EMBL/GenBank/DDBJ whole genome shotgun (WGS) entry which is preliminary data.</text>
</comment>
<keyword evidence="1" id="KW-0732">Signal</keyword>
<feature type="domain" description="Peptidase S55" evidence="2">
    <location>
        <begin position="1"/>
        <end position="155"/>
    </location>
</feature>
<accession>A0ABS5TJA2</accession>
<sequence>MSRSRTACGLITAAAVSGLLVALPAVTSSAATGATNCPTAFPTDQAVDGVKGTGYTVEKGTKADPFTAKVLGRITDGIGPGIDMIMADLDSPALERAGGVWAGMSGSPVYTEDGKLIGSVSYGLVSPSNIAGITPAEDMLALREEPASARRSMPTSAEKVTVSDQLATRIAKTGEVTKAQAKAGFTRMSVPVSVSGLAKKNTSKFTERIEKETGSKVRALAGKASTGAKSSPGDIFAGSNYAAALSYGDVTLSALGTTTYVCDSTAVAFGHPFFAIGPSEFSLHPAEAVYVQPDPTWGPFKVGNPLGRVGNVNWDGTVGVRGTLGENPPHEFPITTDLVNENSGKSTKGTTVGVYQPYAADIAAIHLQSAIVKALGVQSQGSAEVKITVKGTRGDGKDFKITHDDYFADTYDISYATADSLWYLLYPLADQPYEELNITSVKVTGKVSTTVKQFRVSKLEQKVNSKWQTLPETITAKAGSSIQLRAVLKGYRNSDNLTVPLSVQVPDGAVSGNAGSLTVADGRSLGSYYQEHDSLDELLEQLNEQQTGNELVSQVDLYNDDGTTLTSRAEAEIKGAIAYYYKNVAVNVQ</sequence>
<evidence type="ECO:0000259" key="2">
    <source>
        <dbReference type="PROSITE" id="PS51494"/>
    </source>
</evidence>
<feature type="chain" id="PRO_5047212565" description="Peptidase S55 domain-containing protein" evidence="1">
    <location>
        <begin position="31"/>
        <end position="589"/>
    </location>
</feature>
<dbReference type="InterPro" id="IPR008763">
    <property type="entry name" value="Peptidase_S55"/>
</dbReference>
<protein>
    <recommendedName>
        <fullName evidence="2">Peptidase S55 domain-containing protein</fullName>
    </recommendedName>
</protein>
<evidence type="ECO:0000313" key="4">
    <source>
        <dbReference type="Proteomes" id="UP001197247"/>
    </source>
</evidence>
<evidence type="ECO:0000256" key="1">
    <source>
        <dbReference type="SAM" id="SignalP"/>
    </source>
</evidence>
<gene>
    <name evidence="3" type="ORF">KIH74_19635</name>
</gene>
<reference evidence="3 4" key="1">
    <citation type="submission" date="2021-05" db="EMBL/GenBank/DDBJ databases">
        <title>Kineosporia and Streptomyces sp. nov. two new marine actinobacteria isolated from Coral.</title>
        <authorList>
            <person name="Buangrab K."/>
            <person name="Sutthacheep M."/>
            <person name="Yeemin T."/>
            <person name="Harunari E."/>
            <person name="Igarashi Y."/>
            <person name="Kanchanasin P."/>
            <person name="Tanasupawat S."/>
            <person name="Phongsopitanun W."/>
        </authorList>
    </citation>
    <scope>NUCLEOTIDE SEQUENCE [LARGE SCALE GENOMIC DNA]</scope>
    <source>
        <strain evidence="3 4">J2-2</strain>
    </source>
</reference>
<dbReference type="Proteomes" id="UP001197247">
    <property type="component" value="Unassembled WGS sequence"/>
</dbReference>
<feature type="signal peptide" evidence="1">
    <location>
        <begin position="1"/>
        <end position="30"/>
    </location>
</feature>
<organism evidence="3 4">
    <name type="scientific">Kineosporia corallincola</name>
    <dbReference type="NCBI Taxonomy" id="2835133"/>
    <lineage>
        <taxon>Bacteria</taxon>
        <taxon>Bacillati</taxon>
        <taxon>Actinomycetota</taxon>
        <taxon>Actinomycetes</taxon>
        <taxon>Kineosporiales</taxon>
        <taxon>Kineosporiaceae</taxon>
        <taxon>Kineosporia</taxon>
    </lineage>
</organism>
<keyword evidence="4" id="KW-1185">Reference proteome</keyword>
<name>A0ABS5TJA2_9ACTN</name>
<dbReference type="PROSITE" id="PS51494">
    <property type="entry name" value="SPOIVB"/>
    <property type="match status" value="1"/>
</dbReference>
<proteinExistence type="predicted"/>